<feature type="region of interest" description="Disordered" evidence="1">
    <location>
        <begin position="1"/>
        <end position="56"/>
    </location>
</feature>
<sequence>MPEVTMDNSSYIPPVPEVTSEVPSTSIPVRLVPSPVSARQSGKRKASAKSGEEAFRASMSPHPSKYEYINIRSHRDELDPMVLGKLPAPVAIAVASIHKYWTFAFGKATDDAELTELLELAEMYTFRSHVLNCELYKVLEMKVDELRSVTWGDEDVEALRAENKDLRGLCAFSEDTRSRATYDVMKARTTQKACVDAQKTVESQLKFCQNMIYAKDKELTEALNELAKAQGLLAKLGVPGYAEPQGPTRM</sequence>
<organism evidence="2 3">
    <name type="scientific">Forsythia ovata</name>
    <dbReference type="NCBI Taxonomy" id="205694"/>
    <lineage>
        <taxon>Eukaryota</taxon>
        <taxon>Viridiplantae</taxon>
        <taxon>Streptophyta</taxon>
        <taxon>Embryophyta</taxon>
        <taxon>Tracheophyta</taxon>
        <taxon>Spermatophyta</taxon>
        <taxon>Magnoliopsida</taxon>
        <taxon>eudicotyledons</taxon>
        <taxon>Gunneridae</taxon>
        <taxon>Pentapetalae</taxon>
        <taxon>asterids</taxon>
        <taxon>lamiids</taxon>
        <taxon>Lamiales</taxon>
        <taxon>Oleaceae</taxon>
        <taxon>Forsythieae</taxon>
        <taxon>Forsythia</taxon>
    </lineage>
</organism>
<evidence type="ECO:0000313" key="2">
    <source>
        <dbReference type="EMBL" id="KAL2538839.1"/>
    </source>
</evidence>
<gene>
    <name evidence="2" type="ORF">Fot_20230</name>
</gene>
<feature type="compositionally biased region" description="Polar residues" evidence="1">
    <location>
        <begin position="1"/>
        <end position="11"/>
    </location>
</feature>
<dbReference type="EMBL" id="JBFOLJ010000005">
    <property type="protein sequence ID" value="KAL2538839.1"/>
    <property type="molecule type" value="Genomic_DNA"/>
</dbReference>
<comment type="caution">
    <text evidence="2">The sequence shown here is derived from an EMBL/GenBank/DDBJ whole genome shotgun (WGS) entry which is preliminary data.</text>
</comment>
<keyword evidence="3" id="KW-1185">Reference proteome</keyword>
<dbReference type="Proteomes" id="UP001604277">
    <property type="component" value="Unassembled WGS sequence"/>
</dbReference>
<dbReference type="AlphaFoldDB" id="A0ABD1VNB5"/>
<reference evidence="3" key="1">
    <citation type="submission" date="2024-07" db="EMBL/GenBank/DDBJ databases">
        <title>Two chromosome-level genome assemblies of Korean endemic species Abeliophyllum distichum and Forsythia ovata (Oleaceae).</title>
        <authorList>
            <person name="Jang H."/>
        </authorList>
    </citation>
    <scope>NUCLEOTIDE SEQUENCE [LARGE SCALE GENOMIC DNA]</scope>
</reference>
<accession>A0ABD1VNB5</accession>
<proteinExistence type="predicted"/>
<protein>
    <submittedName>
        <fullName evidence="2">Uncharacterized protein</fullName>
    </submittedName>
</protein>
<evidence type="ECO:0000256" key="1">
    <source>
        <dbReference type="SAM" id="MobiDB-lite"/>
    </source>
</evidence>
<evidence type="ECO:0000313" key="3">
    <source>
        <dbReference type="Proteomes" id="UP001604277"/>
    </source>
</evidence>
<feature type="compositionally biased region" description="Low complexity" evidence="1">
    <location>
        <begin position="17"/>
        <end position="26"/>
    </location>
</feature>
<name>A0ABD1VNB5_9LAMI</name>